<proteinExistence type="predicted"/>
<evidence type="ECO:0000313" key="2">
    <source>
        <dbReference type="Proteomes" id="UP000011991"/>
    </source>
</evidence>
<dbReference type="AlphaFoldDB" id="M5RNA0"/>
<dbReference type="EMBL" id="ANOG01001086">
    <property type="protein sequence ID" value="EMI15459.1"/>
    <property type="molecule type" value="Genomic_DNA"/>
</dbReference>
<dbReference type="Proteomes" id="UP000011991">
    <property type="component" value="Unassembled WGS sequence"/>
</dbReference>
<sequence length="103" mass="11818">MLKYERIRRECVQRKGSLVSDFRLTCLGAPSAKRQALEQSIFRGNLAILKQYFGSEIDPPYHSRTRGFAPRPLERFAFVTEQGRPDLTACTHMQTFILAANQL</sequence>
<dbReference type="PATRIC" id="fig|1265738.3.peg.7609"/>
<evidence type="ECO:0000313" key="1">
    <source>
        <dbReference type="EMBL" id="EMI15459.1"/>
    </source>
</evidence>
<name>M5RNA0_9BACT</name>
<comment type="caution">
    <text evidence="1">The sequence shown here is derived from an EMBL/GenBank/DDBJ whole genome shotgun (WGS) entry which is preliminary data.</text>
</comment>
<protein>
    <submittedName>
        <fullName evidence="1">Uncharacterized protein</fullName>
    </submittedName>
</protein>
<reference evidence="1 2" key="1">
    <citation type="journal article" date="2013" name="Mar. Genomics">
        <title>Expression of sulfatases in Rhodopirellula baltica and the diversity of sulfatases in the genus Rhodopirellula.</title>
        <authorList>
            <person name="Wegner C.E."/>
            <person name="Richter-Heitmann T."/>
            <person name="Klindworth A."/>
            <person name="Klockow C."/>
            <person name="Richter M."/>
            <person name="Achstetter T."/>
            <person name="Glockner F.O."/>
            <person name="Harder J."/>
        </authorList>
    </citation>
    <scope>NUCLEOTIDE SEQUENCE [LARGE SCALE GENOMIC DNA]</scope>
    <source>
        <strain evidence="1 2">SM1</strain>
    </source>
</reference>
<accession>M5RNA0</accession>
<keyword evidence="2" id="KW-1185">Reference proteome</keyword>
<gene>
    <name evidence="1" type="ORF">RMSM_07619</name>
</gene>
<organism evidence="1 2">
    <name type="scientific">Rhodopirellula maiorica SM1</name>
    <dbReference type="NCBI Taxonomy" id="1265738"/>
    <lineage>
        <taxon>Bacteria</taxon>
        <taxon>Pseudomonadati</taxon>
        <taxon>Planctomycetota</taxon>
        <taxon>Planctomycetia</taxon>
        <taxon>Pirellulales</taxon>
        <taxon>Pirellulaceae</taxon>
        <taxon>Novipirellula</taxon>
    </lineage>
</organism>